<accession>A0A316I2I8</accession>
<name>A0A316I2I8_9PSEU</name>
<evidence type="ECO:0000313" key="3">
    <source>
        <dbReference type="Proteomes" id="UP000246005"/>
    </source>
</evidence>
<dbReference type="AlphaFoldDB" id="A0A316I2I8"/>
<dbReference type="EMBL" id="QGHB01000008">
    <property type="protein sequence ID" value="PWK84615.1"/>
    <property type="molecule type" value="Genomic_DNA"/>
</dbReference>
<keyword evidence="1" id="KW-0812">Transmembrane</keyword>
<reference evidence="2 3" key="1">
    <citation type="submission" date="2018-05" db="EMBL/GenBank/DDBJ databases">
        <title>Genomic Encyclopedia of Type Strains, Phase IV (KMG-IV): sequencing the most valuable type-strain genomes for metagenomic binning, comparative biology and taxonomic classification.</title>
        <authorList>
            <person name="Goeker M."/>
        </authorList>
    </citation>
    <scope>NUCLEOTIDE SEQUENCE [LARGE SCALE GENOMIC DNA]</scope>
    <source>
        <strain evidence="2 3">DSM 45480</strain>
    </source>
</reference>
<organism evidence="2 3">
    <name type="scientific">Lentzea atacamensis</name>
    <dbReference type="NCBI Taxonomy" id="531938"/>
    <lineage>
        <taxon>Bacteria</taxon>
        <taxon>Bacillati</taxon>
        <taxon>Actinomycetota</taxon>
        <taxon>Actinomycetes</taxon>
        <taxon>Pseudonocardiales</taxon>
        <taxon>Pseudonocardiaceae</taxon>
        <taxon>Lentzea</taxon>
    </lineage>
</organism>
<dbReference type="Proteomes" id="UP000246005">
    <property type="component" value="Unassembled WGS sequence"/>
</dbReference>
<keyword evidence="1" id="KW-0472">Membrane</keyword>
<sequence length="91" mass="10013">MDPSSEQRELRQIGHWLAVNDPDLAAALGAPDALPRRRNRRSVRIAVDLLGVLCIVIGSVTTTFLFIFTGVLVLMIGAYLHTTCRGRSRPV</sequence>
<feature type="transmembrane region" description="Helical" evidence="1">
    <location>
        <begin position="47"/>
        <end position="80"/>
    </location>
</feature>
<evidence type="ECO:0000313" key="2">
    <source>
        <dbReference type="EMBL" id="PWK84615.1"/>
    </source>
</evidence>
<proteinExistence type="predicted"/>
<comment type="caution">
    <text evidence="2">The sequence shown here is derived from an EMBL/GenBank/DDBJ whole genome shotgun (WGS) entry which is preliminary data.</text>
</comment>
<gene>
    <name evidence="2" type="ORF">C8D88_108230</name>
</gene>
<evidence type="ECO:0000256" key="1">
    <source>
        <dbReference type="SAM" id="Phobius"/>
    </source>
</evidence>
<protein>
    <recommendedName>
        <fullName evidence="4">DUF3040 domain-containing protein</fullName>
    </recommendedName>
</protein>
<keyword evidence="1" id="KW-1133">Transmembrane helix</keyword>
<dbReference type="InterPro" id="IPR021401">
    <property type="entry name" value="DUF3040"/>
</dbReference>
<dbReference type="RefSeq" id="WP_109638894.1">
    <property type="nucleotide sequence ID" value="NZ_QGHB01000008.1"/>
</dbReference>
<dbReference type="Pfam" id="PF11239">
    <property type="entry name" value="DUF3040"/>
    <property type="match status" value="1"/>
</dbReference>
<evidence type="ECO:0008006" key="4">
    <source>
        <dbReference type="Google" id="ProtNLM"/>
    </source>
</evidence>